<organism evidence="2">
    <name type="scientific">Candidatus Methanophaga sp. ANME-1 ERB7</name>
    <dbReference type="NCBI Taxonomy" id="2759913"/>
    <lineage>
        <taxon>Archaea</taxon>
        <taxon>Methanobacteriati</taxon>
        <taxon>Methanobacteriota</taxon>
        <taxon>Stenosarchaea group</taxon>
        <taxon>Methanomicrobia</taxon>
        <taxon>Candidatus Methanophagales</taxon>
        <taxon>Candidatus Methanophagaceae</taxon>
        <taxon>Candidatus Methanophaga</taxon>
    </lineage>
</organism>
<dbReference type="CDD" id="cd22184">
    <property type="entry name" value="Af2093-like"/>
    <property type="match status" value="1"/>
</dbReference>
<dbReference type="InterPro" id="IPR049265">
    <property type="entry name" value="DUF6834"/>
</dbReference>
<reference evidence="2" key="1">
    <citation type="submission" date="2020-06" db="EMBL/GenBank/DDBJ databases">
        <title>Unique genomic features of the anaerobic methanotrophic archaea.</title>
        <authorList>
            <person name="Chadwick G.L."/>
            <person name="Skennerton C.T."/>
            <person name="Laso-Perez R."/>
            <person name="Leu A.O."/>
            <person name="Speth D.R."/>
            <person name="Yu H."/>
            <person name="Morgan-Lang C."/>
            <person name="Hatzenpichler R."/>
            <person name="Goudeau D."/>
            <person name="Malmstrom R."/>
            <person name="Brazelton W.J."/>
            <person name="Woyke T."/>
            <person name="Hallam S.J."/>
            <person name="Tyson G.W."/>
            <person name="Wegener G."/>
            <person name="Boetius A."/>
            <person name="Orphan V."/>
        </authorList>
    </citation>
    <scope>NUCLEOTIDE SEQUENCE</scope>
</reference>
<gene>
    <name evidence="2" type="ORF">HKFFHJMH_00006</name>
</gene>
<sequence length="255" mass="28937">MLKILGYLSSYCQEHKVISEGELALKISECVNTLSDADREEIASKFGGDTEEMIFKSITSEEKLSVFSPDMHTRINYQGEIFYCLPTHRYLSEELEAAFLRWAEIRSPISALKSVVISFLERCGYQINEGGGEGEHLELIAVKNNDEHRSIHIFVLPSIMFVPHFADERQLERSEVGGEVVIVVPTEKTPAPFISFFRAHDVSDAMIWVADVGKFTIDPFIGISTDEAIEDNFANPEQARRAVSIWMQKMHFIEL</sequence>
<dbReference type="InterPro" id="IPR049266">
    <property type="entry name" value="AF2093-like_C_sf"/>
</dbReference>
<dbReference type="AlphaFoldDB" id="A0A7G9Z672"/>
<evidence type="ECO:0000313" key="2">
    <source>
        <dbReference type="EMBL" id="QNO55756.1"/>
    </source>
</evidence>
<accession>A0A7G9Z672</accession>
<dbReference type="Pfam" id="PF20755">
    <property type="entry name" value="DUF6834_C"/>
    <property type="match status" value="1"/>
</dbReference>
<feature type="domain" description="DUF6834" evidence="1">
    <location>
        <begin position="174"/>
        <end position="235"/>
    </location>
</feature>
<dbReference type="Gene3D" id="3.40.50.10670">
    <property type="entry name" value="af2093 domain"/>
    <property type="match status" value="1"/>
</dbReference>
<dbReference type="EMBL" id="MT631628">
    <property type="protein sequence ID" value="QNO55756.1"/>
    <property type="molecule type" value="Genomic_DNA"/>
</dbReference>
<protein>
    <recommendedName>
        <fullName evidence="1">DUF6834 domain-containing protein</fullName>
    </recommendedName>
</protein>
<proteinExistence type="predicted"/>
<name>A0A7G9Z672_9EURY</name>
<dbReference type="InterPro" id="IPR049429">
    <property type="entry name" value="AF2093-like"/>
</dbReference>
<evidence type="ECO:0000259" key="1">
    <source>
        <dbReference type="Pfam" id="PF20755"/>
    </source>
</evidence>